<organism evidence="1">
    <name type="scientific">Siphoviridae sp. ctqzz19</name>
    <dbReference type="NCBI Taxonomy" id="2825682"/>
    <lineage>
        <taxon>Viruses</taxon>
        <taxon>Duplodnaviria</taxon>
        <taxon>Heunggongvirae</taxon>
        <taxon>Uroviricota</taxon>
        <taxon>Caudoviricetes</taxon>
    </lineage>
</organism>
<name>A0A8S5U299_9CAUD</name>
<proteinExistence type="predicted"/>
<reference evidence="1" key="1">
    <citation type="journal article" date="2021" name="Proc. Natl. Acad. Sci. U.S.A.">
        <title>A Catalog of Tens of Thousands of Viruses from Human Metagenomes Reveals Hidden Associations with Chronic Diseases.</title>
        <authorList>
            <person name="Tisza M.J."/>
            <person name="Buck C.B."/>
        </authorList>
    </citation>
    <scope>NUCLEOTIDE SEQUENCE</scope>
    <source>
        <strain evidence="1">Ctqzz19</strain>
    </source>
</reference>
<sequence length="35" mass="4156">MVLVFPSTCDYIIHLWGHKVNSFYCVLYTCTKIFL</sequence>
<evidence type="ECO:0000313" key="1">
    <source>
        <dbReference type="EMBL" id="DAF88593.1"/>
    </source>
</evidence>
<accession>A0A8S5U299</accession>
<dbReference type="EMBL" id="BK015988">
    <property type="protein sequence ID" value="DAF88593.1"/>
    <property type="molecule type" value="Genomic_DNA"/>
</dbReference>
<protein>
    <submittedName>
        <fullName evidence="1">Uncharacterized protein</fullName>
    </submittedName>
</protein>